<dbReference type="EMBL" id="CP001881">
    <property type="protein sequence ID" value="ADC33804.1"/>
    <property type="molecule type" value="Genomic_DNA"/>
</dbReference>
<accession>A0A806D7Q0</accession>
<evidence type="ECO:0000256" key="1">
    <source>
        <dbReference type="SAM" id="Phobius"/>
    </source>
</evidence>
<keyword evidence="2" id="KW-0614">Plasmid</keyword>
<reference evidence="2" key="1">
    <citation type="submission" date="2010-01" db="EMBL/GenBank/DDBJ databases">
        <title>Complete sequence of plasmid1 of Zymomonas mobilis subsp. mobilis ZM4.</title>
        <authorList>
            <consortium name="US DOE Joint Genome Institute"/>
            <person name="Lucas S."/>
            <person name="Copeland A."/>
            <person name="Lapidus A."/>
            <person name="Glavina del Rio T."/>
            <person name="Tice H."/>
            <person name="Bruce D."/>
            <person name="Goodwin L."/>
            <person name="Pitluck S."/>
            <person name="Balakireva M."/>
            <person name="Brettin T."/>
            <person name="Detter J.C."/>
            <person name="Han C."/>
            <person name="Larimer F."/>
            <person name="Land M."/>
            <person name="Hauser L."/>
            <person name="Kyrpides N."/>
            <person name="Mikhailova N."/>
            <person name="Pappas K."/>
        </authorList>
    </citation>
    <scope>NUCLEOTIDE SEQUENCE [LARGE SCALE GENOMIC DNA]</scope>
    <source>
        <strain evidence="2">ZM4</strain>
        <plasmid evidence="2">pZZM401</plasmid>
    </source>
</reference>
<keyword evidence="1" id="KW-1133">Transmembrane helix</keyword>
<sequence length="141" mass="15289">MLSLAPLLARLTGFTSGKNDRYIVLALLAVAAAGSWVWGNHQHTKFVTACQIAGSDQSHCFDAIRELHNYKTSSATATAQILADNVQKQSRLSDADLKTAQASALRQKAVITELEKQNAALKNDQISADWIGAINNVIELR</sequence>
<keyword evidence="1" id="KW-0812">Transmembrane</keyword>
<dbReference type="AlphaFoldDB" id="A0A806D7Q0"/>
<dbReference type="RefSeq" id="WP_012954694.1">
    <property type="nucleotide sequence ID" value="NC_013784.1"/>
</dbReference>
<dbReference type="GeneID" id="79905302"/>
<evidence type="ECO:0000313" key="2">
    <source>
        <dbReference type="EMBL" id="ADC33804.1"/>
    </source>
</evidence>
<geneLocation type="plasmid" evidence="2">
    <name>pZZM401</name>
</geneLocation>
<name>A0A806D7Q0_ZYMMO</name>
<protein>
    <submittedName>
        <fullName evidence="2">Uncharacterized protein</fullName>
    </submittedName>
</protein>
<gene>
    <name evidence="2" type="ORF">ZZM4_0028</name>
</gene>
<feature type="transmembrane region" description="Helical" evidence="1">
    <location>
        <begin position="21"/>
        <end position="39"/>
    </location>
</feature>
<proteinExistence type="predicted"/>
<keyword evidence="1" id="KW-0472">Membrane</keyword>
<organism evidence="2">
    <name type="scientific">Zymomonas mobilis subsp. mobilis (strain ATCC 31821 / ZM4 / CP4)</name>
    <dbReference type="NCBI Taxonomy" id="264203"/>
    <lineage>
        <taxon>Bacteria</taxon>
        <taxon>Pseudomonadati</taxon>
        <taxon>Pseudomonadota</taxon>
        <taxon>Alphaproteobacteria</taxon>
        <taxon>Sphingomonadales</taxon>
        <taxon>Zymomonadaceae</taxon>
        <taxon>Zymomonas</taxon>
    </lineage>
</organism>